<dbReference type="SUPFAM" id="SSF51445">
    <property type="entry name" value="(Trans)glycosidases"/>
    <property type="match status" value="1"/>
</dbReference>
<evidence type="ECO:0000256" key="15">
    <source>
        <dbReference type="ARBA" id="ARBA00043078"/>
    </source>
</evidence>
<evidence type="ECO:0000256" key="10">
    <source>
        <dbReference type="ARBA" id="ARBA00023277"/>
    </source>
</evidence>
<dbReference type="Gene3D" id="3.20.20.80">
    <property type="entry name" value="Glycosidases"/>
    <property type="match status" value="1"/>
</dbReference>
<evidence type="ECO:0000256" key="8">
    <source>
        <dbReference type="ARBA" id="ARBA00023136"/>
    </source>
</evidence>
<keyword evidence="8" id="KW-0472">Membrane</keyword>
<accession>A0A480AP39</accession>
<evidence type="ECO:0000256" key="2">
    <source>
        <dbReference type="ARBA" id="ARBA00004236"/>
    </source>
</evidence>
<dbReference type="Pfam" id="PF00332">
    <property type="entry name" value="Glyco_hydro_17"/>
    <property type="match status" value="1"/>
</dbReference>
<keyword evidence="6" id="KW-0732">Signal</keyword>
<dbReference type="InterPro" id="IPR000490">
    <property type="entry name" value="Glyco_hydro_17"/>
</dbReference>
<evidence type="ECO:0000313" key="18">
    <source>
        <dbReference type="Proteomes" id="UP000301751"/>
    </source>
</evidence>
<protein>
    <recommendedName>
        <fullName evidence="15">Endo-1,3-beta-glucanase btgC</fullName>
    </recommendedName>
    <alternativeName>
        <fullName evidence="14">Laminarinase btgC</fullName>
    </alternativeName>
</protein>
<sequence length="324" mass="35469">MAPSATTTHAQGDHLQNAQAGHSGAQPVTGVPLGGRWEHTGPTVWTPDARDALAADFTATLQRGAHGLCFSPYLEGQQPGDQISEAQIRARLQIMQPHARWIRSFSCTDGHEQTPRIAHELGLKTLVGAWLGTDVAINERELQGVIDVARAGHADIVAVGNEVLLREDMPEDDLLACIQRVKDALPGVPVGYVDAYYLFEKHPRITAACDVVMTNCYPFWEGCPREQALAYMQSMVARTRAVAPGKRVLISETGWPDQGSAFHGAVPSREGAMQYFVDCCRWAEQDGIEFFYFAAFDEAWKVGAEGDVGAYWGLWDKDGVLKFG</sequence>
<reference evidence="18" key="1">
    <citation type="submission" date="2019-03" db="EMBL/GenBank/DDBJ databases">
        <title>Aquabacterium pictum sp.nov., the first bacteriochlorophyll a-containing freshwater bacterium in the genus Aquabacterium of the class Betaproteobacteria.</title>
        <authorList>
            <person name="Hirose S."/>
            <person name="Tank M."/>
            <person name="Hara E."/>
            <person name="Tamaki H."/>
            <person name="Takaichi S."/>
            <person name="Haruta S."/>
            <person name="Hanada S."/>
        </authorList>
    </citation>
    <scope>NUCLEOTIDE SEQUENCE [LARGE SCALE GENOMIC DNA]</scope>
    <source>
        <strain evidence="18">W35</strain>
    </source>
</reference>
<evidence type="ECO:0000313" key="17">
    <source>
        <dbReference type="EMBL" id="GCL62500.1"/>
    </source>
</evidence>
<evidence type="ECO:0000256" key="6">
    <source>
        <dbReference type="ARBA" id="ARBA00022729"/>
    </source>
</evidence>
<dbReference type="OrthoDB" id="9806824at2"/>
<dbReference type="PANTHER" id="PTHR16631">
    <property type="entry name" value="GLUCAN 1,3-BETA-GLUCOSIDASE"/>
    <property type="match status" value="1"/>
</dbReference>
<comment type="subcellular location">
    <subcellularLocation>
        <location evidence="2">Cell membrane</location>
    </subcellularLocation>
    <subcellularLocation>
        <location evidence="1">Secreted</location>
        <location evidence="1">Cell wall</location>
    </subcellularLocation>
</comment>
<dbReference type="Proteomes" id="UP000301751">
    <property type="component" value="Unassembled WGS sequence"/>
</dbReference>
<feature type="compositionally biased region" description="Polar residues" evidence="16">
    <location>
        <begin position="1"/>
        <end position="20"/>
    </location>
</feature>
<keyword evidence="10" id="KW-0119">Carbohydrate metabolism</keyword>
<evidence type="ECO:0000256" key="14">
    <source>
        <dbReference type="ARBA" id="ARBA00042373"/>
    </source>
</evidence>
<dbReference type="GO" id="GO:0005886">
    <property type="term" value="C:plasma membrane"/>
    <property type="evidence" value="ECO:0007669"/>
    <property type="project" value="UniProtKB-SubCell"/>
</dbReference>
<keyword evidence="18" id="KW-1185">Reference proteome</keyword>
<evidence type="ECO:0000256" key="9">
    <source>
        <dbReference type="ARBA" id="ARBA00023180"/>
    </source>
</evidence>
<evidence type="ECO:0000256" key="13">
    <source>
        <dbReference type="ARBA" id="ARBA00037649"/>
    </source>
</evidence>
<keyword evidence="7" id="KW-0378">Hydrolase</keyword>
<keyword evidence="5" id="KW-0964">Secreted</keyword>
<dbReference type="GO" id="GO:0005576">
    <property type="term" value="C:extracellular region"/>
    <property type="evidence" value="ECO:0007669"/>
    <property type="project" value="TreeGrafter"/>
</dbReference>
<keyword evidence="3" id="KW-1003">Cell membrane</keyword>
<evidence type="ECO:0000256" key="12">
    <source>
        <dbReference type="ARBA" id="ARBA00023326"/>
    </source>
</evidence>
<dbReference type="InterPro" id="IPR017853">
    <property type="entry name" value="GH"/>
</dbReference>
<organism evidence="17 18">
    <name type="scientific">Pseudaquabacterium pictum</name>
    <dbReference type="NCBI Taxonomy" id="2315236"/>
    <lineage>
        <taxon>Bacteria</taxon>
        <taxon>Pseudomonadati</taxon>
        <taxon>Pseudomonadota</taxon>
        <taxon>Betaproteobacteria</taxon>
        <taxon>Burkholderiales</taxon>
        <taxon>Sphaerotilaceae</taxon>
        <taxon>Pseudaquabacterium</taxon>
    </lineage>
</organism>
<keyword evidence="9" id="KW-0325">Glycoprotein</keyword>
<gene>
    <name evidence="17" type="ORF">AQPW35_15810</name>
</gene>
<keyword evidence="12" id="KW-0624">Polysaccharide degradation</keyword>
<dbReference type="EMBL" id="BJCL01000003">
    <property type="protein sequence ID" value="GCL62500.1"/>
    <property type="molecule type" value="Genomic_DNA"/>
</dbReference>
<evidence type="ECO:0000256" key="11">
    <source>
        <dbReference type="ARBA" id="ARBA00023316"/>
    </source>
</evidence>
<evidence type="ECO:0000256" key="5">
    <source>
        <dbReference type="ARBA" id="ARBA00022525"/>
    </source>
</evidence>
<keyword evidence="4" id="KW-0134">Cell wall</keyword>
<comment type="caution">
    <text evidence="17">The sequence shown here is derived from an EMBL/GenBank/DDBJ whole genome shotgun (WGS) entry which is preliminary data.</text>
</comment>
<evidence type="ECO:0000256" key="3">
    <source>
        <dbReference type="ARBA" id="ARBA00022475"/>
    </source>
</evidence>
<dbReference type="AlphaFoldDB" id="A0A480AP39"/>
<dbReference type="RefSeq" id="WP_137732253.1">
    <property type="nucleotide sequence ID" value="NZ_BJCL01000003.1"/>
</dbReference>
<evidence type="ECO:0000256" key="7">
    <source>
        <dbReference type="ARBA" id="ARBA00022801"/>
    </source>
</evidence>
<dbReference type="InterPro" id="IPR050732">
    <property type="entry name" value="Beta-glucan_modifiers"/>
</dbReference>
<keyword evidence="11" id="KW-0961">Cell wall biogenesis/degradation</keyword>
<feature type="region of interest" description="Disordered" evidence="16">
    <location>
        <begin position="1"/>
        <end position="44"/>
    </location>
</feature>
<dbReference type="GO" id="GO:0000272">
    <property type="term" value="P:polysaccharide catabolic process"/>
    <property type="evidence" value="ECO:0007669"/>
    <property type="project" value="UniProtKB-KW"/>
</dbReference>
<dbReference type="GO" id="GO:0071555">
    <property type="term" value="P:cell wall organization"/>
    <property type="evidence" value="ECO:0007669"/>
    <property type="project" value="UniProtKB-KW"/>
</dbReference>
<name>A0A480AP39_9BURK</name>
<proteinExistence type="predicted"/>
<dbReference type="PANTHER" id="PTHR16631:SF17">
    <property type="entry name" value="GLUCAN ENDO-1,3-BETA-GLUCOSIDASE BTGC"/>
    <property type="match status" value="1"/>
</dbReference>
<dbReference type="GO" id="GO:0042973">
    <property type="term" value="F:glucan endo-1,3-beta-D-glucosidase activity"/>
    <property type="evidence" value="ECO:0007669"/>
    <property type="project" value="TreeGrafter"/>
</dbReference>
<evidence type="ECO:0000256" key="16">
    <source>
        <dbReference type="SAM" id="MobiDB-lite"/>
    </source>
</evidence>
<evidence type="ECO:0000256" key="1">
    <source>
        <dbReference type="ARBA" id="ARBA00004191"/>
    </source>
</evidence>
<dbReference type="GO" id="GO:0009986">
    <property type="term" value="C:cell surface"/>
    <property type="evidence" value="ECO:0007669"/>
    <property type="project" value="TreeGrafter"/>
</dbReference>
<evidence type="ECO:0000256" key="4">
    <source>
        <dbReference type="ARBA" id="ARBA00022512"/>
    </source>
</evidence>
<comment type="function">
    <text evidence="13">Glucanases play a role in cell expansion during growth, in cell-cell fusion during mating, and in spore release during sporulation. This enzyme may be involved in beta-glucan degradation. Active on laminarin and lichenan.</text>
</comment>